<dbReference type="AlphaFoldDB" id="A0A482UDA8"/>
<dbReference type="EMBL" id="RWYU02000002">
    <property type="protein sequence ID" value="RYJ63257.1"/>
    <property type="molecule type" value="Genomic_DNA"/>
</dbReference>
<organism evidence="1 2">
    <name type="scientific">Pseudomonas songnenensis</name>
    <dbReference type="NCBI Taxonomy" id="1176259"/>
    <lineage>
        <taxon>Bacteria</taxon>
        <taxon>Pseudomonadati</taxon>
        <taxon>Pseudomonadota</taxon>
        <taxon>Gammaproteobacteria</taxon>
        <taxon>Pseudomonadales</taxon>
        <taxon>Pseudomonadaceae</taxon>
        <taxon>Pseudomonas</taxon>
    </lineage>
</organism>
<sequence length="280" mass="28685">MARVLTKKSTVPGKVPLATDLEIGELAVNTADAKLYTKHSDNTIKQLGGDAASGYFRTEPITATASGQTSFTVPGGYTPGAIFVSLNGATLTPADYVATNGSTVVLASGAGIVVGSVLLVHVLSAFEVADALPLGGTAADSSKLGGTAAAEFYRQGNILGTVSQSAGVPTGAIIERGSNANGEYVRFADGTQICWRNNAESLTVDSVNGNLFRSSVEGTWMYPAAFSAAYPISGAAAPETPAARWASYLAGTTSLTYRHWGGTTSPTIVATAVIAIGRWR</sequence>
<accession>A0A482UDA8</accession>
<name>A0A482UDA8_9PSED</name>
<proteinExistence type="predicted"/>
<comment type="caution">
    <text evidence="1">The sequence shown here is derived from an EMBL/GenBank/DDBJ whole genome shotgun (WGS) entry which is preliminary data.</text>
</comment>
<reference evidence="1 2" key="1">
    <citation type="submission" date="2019-01" db="EMBL/GenBank/DDBJ databases">
        <title>High-quality draft genome of. Pseudomonas songnenensis str. L103, a full-fledged denitrifier isolated from 100 meters deep aquifer in a heavily nitrogen fertilized agricultural area.</title>
        <authorList>
            <person name="Liu M."/>
            <person name="Liu B."/>
        </authorList>
    </citation>
    <scope>NUCLEOTIDE SEQUENCE [LARGE SCALE GENOMIC DNA]</scope>
    <source>
        <strain evidence="1 2">L103</strain>
    </source>
</reference>
<dbReference type="Proteomes" id="UP000282800">
    <property type="component" value="Unassembled WGS sequence"/>
</dbReference>
<gene>
    <name evidence="1" type="ORF">EJA06_004710</name>
</gene>
<evidence type="ECO:0000313" key="2">
    <source>
        <dbReference type="Proteomes" id="UP000282800"/>
    </source>
</evidence>
<evidence type="ECO:0000313" key="1">
    <source>
        <dbReference type="EMBL" id="RYJ63257.1"/>
    </source>
</evidence>
<dbReference type="RefSeq" id="WP_126188826.1">
    <property type="nucleotide sequence ID" value="NZ_RWYU02000002.1"/>
</dbReference>
<protein>
    <submittedName>
        <fullName evidence="1">Uncharacterized protein</fullName>
    </submittedName>
</protein>
<dbReference type="OrthoDB" id="564699at2"/>